<accession>A0A7S1NSI7</accession>
<dbReference type="AlphaFoldDB" id="A0A7S1NSI7"/>
<organism evidence="2">
    <name type="scientific">Eutreptiella gymnastica</name>
    <dbReference type="NCBI Taxonomy" id="73025"/>
    <lineage>
        <taxon>Eukaryota</taxon>
        <taxon>Discoba</taxon>
        <taxon>Euglenozoa</taxon>
        <taxon>Euglenida</taxon>
        <taxon>Spirocuta</taxon>
        <taxon>Euglenophyceae</taxon>
        <taxon>Eutreptiales</taxon>
        <taxon>Eutreptiaceae</taxon>
        <taxon>Eutreptiella</taxon>
    </lineage>
</organism>
<feature type="compositionally biased region" description="Low complexity" evidence="1">
    <location>
        <begin position="115"/>
        <end position="133"/>
    </location>
</feature>
<sequence>MEDEEKNEGMEYQIFVQAPAENLNSDDERELQRLEQEVLEMEAEQEKQRSRKKGSKGRRRSRSRSADRRKLRSSEKKQRYQAEQNAQRYPDEHLSLEREREAELKKIIDPRKRLSGSGSLPPLSSTALPAISAHPNMRDLKPLSRAGTPPDLFKQDLWMHQGR</sequence>
<feature type="compositionally biased region" description="Basic residues" evidence="1">
    <location>
        <begin position="49"/>
        <end position="63"/>
    </location>
</feature>
<feature type="region of interest" description="Disordered" evidence="1">
    <location>
        <begin position="1"/>
        <end position="163"/>
    </location>
</feature>
<evidence type="ECO:0000256" key="1">
    <source>
        <dbReference type="SAM" id="MobiDB-lite"/>
    </source>
</evidence>
<feature type="compositionally biased region" description="Basic and acidic residues" evidence="1">
    <location>
        <begin position="64"/>
        <end position="80"/>
    </location>
</feature>
<proteinExistence type="predicted"/>
<dbReference type="EMBL" id="HBGA01133617">
    <property type="protein sequence ID" value="CAD9038345.1"/>
    <property type="molecule type" value="Transcribed_RNA"/>
</dbReference>
<feature type="compositionally biased region" description="Basic and acidic residues" evidence="1">
    <location>
        <begin position="89"/>
        <end position="112"/>
    </location>
</feature>
<protein>
    <submittedName>
        <fullName evidence="2">Uncharacterized protein</fullName>
    </submittedName>
</protein>
<evidence type="ECO:0000313" key="2">
    <source>
        <dbReference type="EMBL" id="CAD9038345.1"/>
    </source>
</evidence>
<name>A0A7S1NSI7_9EUGL</name>
<gene>
    <name evidence="2" type="ORF">EGYM00392_LOCUS49507</name>
</gene>
<reference evidence="2" key="1">
    <citation type="submission" date="2021-01" db="EMBL/GenBank/DDBJ databases">
        <authorList>
            <person name="Corre E."/>
            <person name="Pelletier E."/>
            <person name="Niang G."/>
            <person name="Scheremetjew M."/>
            <person name="Finn R."/>
            <person name="Kale V."/>
            <person name="Holt S."/>
            <person name="Cochrane G."/>
            <person name="Meng A."/>
            <person name="Brown T."/>
            <person name="Cohen L."/>
        </authorList>
    </citation>
    <scope>NUCLEOTIDE SEQUENCE</scope>
    <source>
        <strain evidence="2">NIES-381</strain>
    </source>
</reference>